<keyword evidence="1" id="KW-1133">Transmembrane helix</keyword>
<reference evidence="2 3" key="1">
    <citation type="submission" date="2016-10" db="EMBL/GenBank/DDBJ databases">
        <authorList>
            <person name="de Groot N.N."/>
        </authorList>
    </citation>
    <scope>NUCLEOTIDE SEQUENCE [LARGE SCALE GENOMIC DNA]</scope>
    <source>
        <strain evidence="2 3">DSM 2784</strain>
    </source>
</reference>
<dbReference type="EMBL" id="FMWL01000004">
    <property type="protein sequence ID" value="SCZ78109.1"/>
    <property type="molecule type" value="Genomic_DNA"/>
</dbReference>
<evidence type="ECO:0000313" key="3">
    <source>
        <dbReference type="Proteomes" id="UP000199208"/>
    </source>
</evidence>
<keyword evidence="1" id="KW-0812">Transmembrane</keyword>
<feature type="transmembrane region" description="Helical" evidence="1">
    <location>
        <begin position="107"/>
        <end position="124"/>
    </location>
</feature>
<dbReference type="Proteomes" id="UP000199208">
    <property type="component" value="Unassembled WGS sequence"/>
</dbReference>
<feature type="transmembrane region" description="Helical" evidence="1">
    <location>
        <begin position="34"/>
        <end position="57"/>
    </location>
</feature>
<keyword evidence="1" id="KW-0472">Membrane</keyword>
<dbReference type="AlphaFoldDB" id="A0A1G5RXP9"/>
<protein>
    <submittedName>
        <fullName evidence="2">Uncharacterized protein</fullName>
    </submittedName>
</protein>
<keyword evidence="3" id="KW-1185">Reference proteome</keyword>
<proteinExistence type="predicted"/>
<sequence length="126" mass="13919">MKKIKLPRMPKVISKIRTPKQIKKLRQKLIKIKVLPDTLAGKASVICAVSFYLLISVSNLAFDFQNQPWAIGSIGEIISHVLLLVAISALAAATILGAYAIYKLKDYSLMVVFSTLLGIAVYFVQK</sequence>
<accession>A0A1G5RXP9</accession>
<feature type="transmembrane region" description="Helical" evidence="1">
    <location>
        <begin position="77"/>
        <end position="100"/>
    </location>
</feature>
<dbReference type="RefSeq" id="WP_139159779.1">
    <property type="nucleotide sequence ID" value="NZ_FMWL01000004.1"/>
</dbReference>
<gene>
    <name evidence="2" type="ORF">SAMN03080599_01068</name>
</gene>
<name>A0A1G5RXP9_9FIRM</name>
<organism evidence="2 3">
    <name type="scientific">Acidaminobacter hydrogenoformans DSM 2784</name>
    <dbReference type="NCBI Taxonomy" id="1120920"/>
    <lineage>
        <taxon>Bacteria</taxon>
        <taxon>Bacillati</taxon>
        <taxon>Bacillota</taxon>
        <taxon>Clostridia</taxon>
        <taxon>Peptostreptococcales</taxon>
        <taxon>Acidaminobacteraceae</taxon>
        <taxon>Acidaminobacter</taxon>
    </lineage>
</organism>
<evidence type="ECO:0000256" key="1">
    <source>
        <dbReference type="SAM" id="Phobius"/>
    </source>
</evidence>
<evidence type="ECO:0000313" key="2">
    <source>
        <dbReference type="EMBL" id="SCZ78109.1"/>
    </source>
</evidence>